<dbReference type="EMBL" id="JAULSN010000016">
    <property type="protein sequence ID" value="KAK3358391.1"/>
    <property type="molecule type" value="Genomic_DNA"/>
</dbReference>
<sequence length="360" mass="40515">MPAALAALKKIQTALASAWSGCDERKKPVTVSHGPWLEPGPLPRATKTWGCRLPKLDLVAEAYKKHQNDNGKHEVNASLSTKLAGDLARPFGQSTGRGFSFTRFRIDHFYSTLVMRQQDTFAPWIGPDRTVSLRTLYEIGRLLTHADPICGHLRWGEEYPFLVPNLANFGLHQRFSEDETRRITAFLLPITALDNEVAPLKAEETGNIHPRLRCALFHKTGCICRDSIVFGSLRSCPRCYTDYAVNIVPDSAPGRPEGRLLVFTVWKSLGEGSARCMYWRPHQTSAPPERIYPLGHMHYCFETVHYCAQMIVPGEHTYKIDVAEIQQCIASVRESRREAPPEYAAVVEPGSWVIEMDKGE</sequence>
<keyword evidence="2" id="KW-1185">Reference proteome</keyword>
<dbReference type="Proteomes" id="UP001287356">
    <property type="component" value="Unassembled WGS sequence"/>
</dbReference>
<protein>
    <submittedName>
        <fullName evidence="1">Uncharacterized protein</fullName>
    </submittedName>
</protein>
<proteinExistence type="predicted"/>
<reference evidence="1" key="1">
    <citation type="journal article" date="2023" name="Mol. Phylogenet. Evol.">
        <title>Genome-scale phylogeny and comparative genomics of the fungal order Sordariales.</title>
        <authorList>
            <person name="Hensen N."/>
            <person name="Bonometti L."/>
            <person name="Westerberg I."/>
            <person name="Brannstrom I.O."/>
            <person name="Guillou S."/>
            <person name="Cros-Aarteil S."/>
            <person name="Calhoun S."/>
            <person name="Haridas S."/>
            <person name="Kuo A."/>
            <person name="Mondo S."/>
            <person name="Pangilinan J."/>
            <person name="Riley R."/>
            <person name="LaButti K."/>
            <person name="Andreopoulos B."/>
            <person name="Lipzen A."/>
            <person name="Chen C."/>
            <person name="Yan M."/>
            <person name="Daum C."/>
            <person name="Ng V."/>
            <person name="Clum A."/>
            <person name="Steindorff A."/>
            <person name="Ohm R.A."/>
            <person name="Martin F."/>
            <person name="Silar P."/>
            <person name="Natvig D.O."/>
            <person name="Lalanne C."/>
            <person name="Gautier V."/>
            <person name="Ament-Velasquez S.L."/>
            <person name="Kruys A."/>
            <person name="Hutchinson M.I."/>
            <person name="Powell A.J."/>
            <person name="Barry K."/>
            <person name="Miller A.N."/>
            <person name="Grigoriev I.V."/>
            <person name="Debuchy R."/>
            <person name="Gladieux P."/>
            <person name="Hiltunen Thoren M."/>
            <person name="Johannesson H."/>
        </authorList>
    </citation>
    <scope>NUCLEOTIDE SEQUENCE</scope>
    <source>
        <strain evidence="1">CBS 958.72</strain>
    </source>
</reference>
<evidence type="ECO:0000313" key="2">
    <source>
        <dbReference type="Proteomes" id="UP001287356"/>
    </source>
</evidence>
<accession>A0AAE0JS72</accession>
<organism evidence="1 2">
    <name type="scientific">Lasiosphaeria ovina</name>
    <dbReference type="NCBI Taxonomy" id="92902"/>
    <lineage>
        <taxon>Eukaryota</taxon>
        <taxon>Fungi</taxon>
        <taxon>Dikarya</taxon>
        <taxon>Ascomycota</taxon>
        <taxon>Pezizomycotina</taxon>
        <taxon>Sordariomycetes</taxon>
        <taxon>Sordariomycetidae</taxon>
        <taxon>Sordariales</taxon>
        <taxon>Lasiosphaeriaceae</taxon>
        <taxon>Lasiosphaeria</taxon>
    </lineage>
</organism>
<comment type="caution">
    <text evidence="1">The sequence shown here is derived from an EMBL/GenBank/DDBJ whole genome shotgun (WGS) entry which is preliminary data.</text>
</comment>
<evidence type="ECO:0000313" key="1">
    <source>
        <dbReference type="EMBL" id="KAK3358391.1"/>
    </source>
</evidence>
<gene>
    <name evidence="1" type="ORF">B0T24DRAFT_128809</name>
</gene>
<dbReference type="AlphaFoldDB" id="A0AAE0JS72"/>
<reference evidence="1" key="2">
    <citation type="submission" date="2023-06" db="EMBL/GenBank/DDBJ databases">
        <authorList>
            <consortium name="Lawrence Berkeley National Laboratory"/>
            <person name="Haridas S."/>
            <person name="Hensen N."/>
            <person name="Bonometti L."/>
            <person name="Westerberg I."/>
            <person name="Brannstrom I.O."/>
            <person name="Guillou S."/>
            <person name="Cros-Aarteil S."/>
            <person name="Calhoun S."/>
            <person name="Kuo A."/>
            <person name="Mondo S."/>
            <person name="Pangilinan J."/>
            <person name="Riley R."/>
            <person name="Labutti K."/>
            <person name="Andreopoulos B."/>
            <person name="Lipzen A."/>
            <person name="Chen C."/>
            <person name="Yanf M."/>
            <person name="Daum C."/>
            <person name="Ng V."/>
            <person name="Clum A."/>
            <person name="Steindorff A."/>
            <person name="Ohm R."/>
            <person name="Martin F."/>
            <person name="Silar P."/>
            <person name="Natvig D."/>
            <person name="Lalanne C."/>
            <person name="Gautier V."/>
            <person name="Ament-Velasquez S.L."/>
            <person name="Kruys A."/>
            <person name="Hutchinson M.I."/>
            <person name="Powell A.J."/>
            <person name="Barry K."/>
            <person name="Miller A.N."/>
            <person name="Grigoriev I.V."/>
            <person name="Debuchy R."/>
            <person name="Gladieux P."/>
            <person name="Thoren M.H."/>
            <person name="Johannesson H."/>
        </authorList>
    </citation>
    <scope>NUCLEOTIDE SEQUENCE</scope>
    <source>
        <strain evidence="1">CBS 958.72</strain>
    </source>
</reference>
<name>A0AAE0JS72_9PEZI</name>